<keyword evidence="2" id="KW-1185">Reference proteome</keyword>
<protein>
    <submittedName>
        <fullName evidence="1">Uncharacterized protein</fullName>
    </submittedName>
</protein>
<evidence type="ECO:0000313" key="2">
    <source>
        <dbReference type="Proteomes" id="UP001417504"/>
    </source>
</evidence>
<dbReference type="AlphaFoldDB" id="A0AAP0P4M7"/>
<proteinExistence type="predicted"/>
<accession>A0AAP0P4M7</accession>
<gene>
    <name evidence="1" type="ORF">Sjap_010980</name>
</gene>
<reference evidence="1 2" key="1">
    <citation type="submission" date="2024-01" db="EMBL/GenBank/DDBJ databases">
        <title>Genome assemblies of Stephania.</title>
        <authorList>
            <person name="Yang L."/>
        </authorList>
    </citation>
    <scope>NUCLEOTIDE SEQUENCE [LARGE SCALE GENOMIC DNA]</scope>
    <source>
        <strain evidence="1">QJT</strain>
        <tissue evidence="1">Leaf</tissue>
    </source>
</reference>
<evidence type="ECO:0000313" key="1">
    <source>
        <dbReference type="EMBL" id="KAK9130493.1"/>
    </source>
</evidence>
<name>A0AAP0P4M7_9MAGN</name>
<dbReference type="Proteomes" id="UP001417504">
    <property type="component" value="Unassembled WGS sequence"/>
</dbReference>
<dbReference type="EMBL" id="JBBNAE010000004">
    <property type="protein sequence ID" value="KAK9130493.1"/>
    <property type="molecule type" value="Genomic_DNA"/>
</dbReference>
<organism evidence="1 2">
    <name type="scientific">Stephania japonica</name>
    <dbReference type="NCBI Taxonomy" id="461633"/>
    <lineage>
        <taxon>Eukaryota</taxon>
        <taxon>Viridiplantae</taxon>
        <taxon>Streptophyta</taxon>
        <taxon>Embryophyta</taxon>
        <taxon>Tracheophyta</taxon>
        <taxon>Spermatophyta</taxon>
        <taxon>Magnoliopsida</taxon>
        <taxon>Ranunculales</taxon>
        <taxon>Menispermaceae</taxon>
        <taxon>Menispermoideae</taxon>
        <taxon>Cissampelideae</taxon>
        <taxon>Stephania</taxon>
    </lineage>
</organism>
<comment type="caution">
    <text evidence="1">The sequence shown here is derived from an EMBL/GenBank/DDBJ whole genome shotgun (WGS) entry which is preliminary data.</text>
</comment>
<sequence>MGFGMRAREADEEKLYIFVSLSSEFTPISLILSLFSRHTQEEQLVSKLATTRNNDGHLSGGENKSRWIGLRMHAGEADEEKLNIFVSLSSQFTLVSLILTFFSRHTQERLVFGAHNDEERLQTPKLRFVFGGLMGFNDFGGVGLETGDKLAGLVWKRTRVANTRFRVIPGMLLELYYVGMAQRQDSQRDPFEVPSLLM</sequence>